<gene>
    <name evidence="1" type="ORF">R77560_04109</name>
</gene>
<accession>A0AAD2BY58</accession>
<comment type="caution">
    <text evidence="1">The sequence shown here is derived from an EMBL/GenBank/DDBJ whole genome shotgun (WGS) entry which is preliminary data.</text>
</comment>
<reference evidence="1" key="1">
    <citation type="submission" date="2023-07" db="EMBL/GenBank/DDBJ databases">
        <authorList>
            <person name="Peeters C."/>
        </authorList>
    </citation>
    <scope>NUCLEOTIDE SEQUENCE</scope>
    <source>
        <strain evidence="1">R-77560</strain>
    </source>
</reference>
<dbReference type="AlphaFoldDB" id="A0AAD2BY58"/>
<name>A0AAD2BY58_9RALS</name>
<dbReference type="RefSeq" id="WP_024542435.1">
    <property type="nucleotide sequence ID" value="NZ_CATZAZ010000011.1"/>
</dbReference>
<sequence>MSGTYGLLAWEYCKKRLSLQVLKSNAGFYIGTFDSEEGPCSRESVEYFRTREQAQMALDDSTWTQKLTP</sequence>
<proteinExistence type="predicted"/>
<protein>
    <submittedName>
        <fullName evidence="1">Uncharacterized protein</fullName>
    </submittedName>
</protein>
<evidence type="ECO:0000313" key="1">
    <source>
        <dbReference type="EMBL" id="CAJ0804644.1"/>
    </source>
</evidence>
<dbReference type="Proteomes" id="UP001189756">
    <property type="component" value="Unassembled WGS sequence"/>
</dbReference>
<evidence type="ECO:0000313" key="2">
    <source>
        <dbReference type="Proteomes" id="UP001189756"/>
    </source>
</evidence>
<dbReference type="GeneID" id="34794369"/>
<organism evidence="1 2">
    <name type="scientific">Ralstonia thomasii</name>
    <dbReference type="NCBI Taxonomy" id="3058596"/>
    <lineage>
        <taxon>Bacteria</taxon>
        <taxon>Pseudomonadati</taxon>
        <taxon>Pseudomonadota</taxon>
        <taxon>Betaproteobacteria</taxon>
        <taxon>Burkholderiales</taxon>
        <taxon>Burkholderiaceae</taxon>
        <taxon>Ralstonia</taxon>
    </lineage>
</organism>
<dbReference type="EMBL" id="CATZAZ010000011">
    <property type="protein sequence ID" value="CAJ0804644.1"/>
    <property type="molecule type" value="Genomic_DNA"/>
</dbReference>